<dbReference type="PROSITE" id="PS51352">
    <property type="entry name" value="THIOREDOXIN_2"/>
    <property type="match status" value="1"/>
</dbReference>
<dbReference type="CDD" id="cd02969">
    <property type="entry name" value="PRX_like1"/>
    <property type="match status" value="1"/>
</dbReference>
<dbReference type="InterPro" id="IPR000866">
    <property type="entry name" value="AhpC/TSA"/>
</dbReference>
<accession>A0A0D0G513</accession>
<comment type="caution">
    <text evidence="3">The sequence shown here is derived from an EMBL/GenBank/DDBJ whole genome shotgun (WGS) entry which is preliminary data.</text>
</comment>
<dbReference type="RefSeq" id="WP_021094046.1">
    <property type="nucleotide sequence ID" value="NZ_ANOC01000008.1"/>
</dbReference>
<dbReference type="Pfam" id="PF00578">
    <property type="entry name" value="AhpC-TSA"/>
    <property type="match status" value="1"/>
</dbReference>
<dbReference type="GO" id="GO:0016209">
    <property type="term" value="F:antioxidant activity"/>
    <property type="evidence" value="ECO:0007669"/>
    <property type="project" value="InterPro"/>
</dbReference>
<dbReference type="GO" id="GO:0016491">
    <property type="term" value="F:oxidoreductase activity"/>
    <property type="evidence" value="ECO:0007669"/>
    <property type="project" value="InterPro"/>
</dbReference>
<dbReference type="AlphaFoldDB" id="A0A0D0G513"/>
<evidence type="ECO:0000313" key="4">
    <source>
        <dbReference type="Proteomes" id="UP000032047"/>
    </source>
</evidence>
<dbReference type="SUPFAM" id="SSF52833">
    <property type="entry name" value="Thioredoxin-like"/>
    <property type="match status" value="1"/>
</dbReference>
<evidence type="ECO:0000259" key="2">
    <source>
        <dbReference type="PROSITE" id="PS51352"/>
    </source>
</evidence>
<dbReference type="InterPro" id="IPR013766">
    <property type="entry name" value="Thioredoxin_domain"/>
</dbReference>
<dbReference type="PATRIC" id="fig|265546.4.peg.2451"/>
<dbReference type="EMBL" id="JXTG01000017">
    <property type="protein sequence ID" value="KIP20390.1"/>
    <property type="molecule type" value="Genomic_DNA"/>
</dbReference>
<keyword evidence="4" id="KW-1185">Reference proteome</keyword>
<gene>
    <name evidence="3" type="ORF">JV16_02438</name>
</gene>
<keyword evidence="1" id="KW-1015">Disulfide bond</keyword>
<protein>
    <submittedName>
        <fullName evidence="3">Thiol-disulfide oxidoreductase</fullName>
    </submittedName>
</protein>
<dbReference type="PANTHER" id="PTHR43640">
    <property type="entry name" value="OS07G0260300 PROTEIN"/>
    <property type="match status" value="1"/>
</dbReference>
<organism evidence="3 4">
    <name type="scientific">Anoxybacillus ayderensis</name>
    <dbReference type="NCBI Taxonomy" id="265546"/>
    <lineage>
        <taxon>Bacteria</taxon>
        <taxon>Bacillati</taxon>
        <taxon>Bacillota</taxon>
        <taxon>Bacilli</taxon>
        <taxon>Bacillales</taxon>
        <taxon>Anoxybacillaceae</taxon>
        <taxon>Anoxybacillus</taxon>
    </lineage>
</organism>
<dbReference type="InterPro" id="IPR047262">
    <property type="entry name" value="PRX-like1"/>
</dbReference>
<proteinExistence type="predicted"/>
<dbReference type="Gene3D" id="3.40.30.10">
    <property type="entry name" value="Glutaredoxin"/>
    <property type="match status" value="1"/>
</dbReference>
<dbReference type="InterPro" id="IPR036249">
    <property type="entry name" value="Thioredoxin-like_sf"/>
</dbReference>
<name>A0A0D0G513_9BACL</name>
<dbReference type="PANTHER" id="PTHR43640:SF1">
    <property type="entry name" value="THIOREDOXIN-DEPENDENT PEROXIREDOXIN"/>
    <property type="match status" value="1"/>
</dbReference>
<evidence type="ECO:0000256" key="1">
    <source>
        <dbReference type="ARBA" id="ARBA00023157"/>
    </source>
</evidence>
<sequence length="186" mass="20679">MPAVESNMFPLGEKAPSFELVNVVNGQIVRLEDVKSDIATVIMFICNHCPFVKHVQGELVRLANDYLPKGISFIAINSNDVEKYPDDSPEKMKEVAEQFGYPFPYLFDETQEVAKAYQAACTPDFYIFNGALQCVYRGQLDDSRPSNGIPVTGSSIRTALDALLLGKPVPKEQKPSIGCSIKWKEK</sequence>
<evidence type="ECO:0000313" key="3">
    <source>
        <dbReference type="EMBL" id="KIP20390.1"/>
    </source>
</evidence>
<reference evidence="3 4" key="1">
    <citation type="submission" date="2015-01" db="EMBL/GenBank/DDBJ databases">
        <title>Genome sequence of Anoxybacillus ayderensis strain AB04.</title>
        <authorList>
            <person name="Belduz A.O."/>
            <person name="Canakci S."/>
            <person name="Chan K.-G."/>
            <person name="Kahar U.M."/>
            <person name="Yaakob A.S."/>
            <person name="Chan C.S."/>
            <person name="Goh K.M."/>
        </authorList>
    </citation>
    <scope>NUCLEOTIDE SEQUENCE [LARGE SCALE GENOMIC DNA]</scope>
    <source>
        <strain evidence="3 4">AB04</strain>
    </source>
</reference>
<feature type="domain" description="Thioredoxin" evidence="2">
    <location>
        <begin position="9"/>
        <end position="165"/>
    </location>
</feature>
<dbReference type="Proteomes" id="UP000032047">
    <property type="component" value="Unassembled WGS sequence"/>
</dbReference>